<dbReference type="AlphaFoldDB" id="A0A4R1FNU1"/>
<keyword evidence="2" id="KW-0808">Transferase</keyword>
<evidence type="ECO:0000313" key="2">
    <source>
        <dbReference type="EMBL" id="TCJ96233.1"/>
    </source>
</evidence>
<sequence length="383" mass="43727">MTTLFEQAKPRTKAPYRFDIVGSFLRPEAIKQARQQCACGDISCSELTDIEDKEIAKLVEKQKQVGLHAVTDGEFRRTFWHMDFLAALSGVEEIEAEKFSVQFKHHSVRPKTLKIVDKVAFPDDHPFLAHYRSLQQIAGDYPVKFTIPSPSMLHLICTVRETDYQPIARYADNHQQLLTDIAESYKVAIQKFYELGCRNLQLDDTSWGELCSEEKRAAYQQRGIDLDQLAKDYVAMVNQAIADRPADMAITMHICRGNFRSTWFSSGGYEPVAEQLFGHCDVDGFFLEYDSDRSGDFKPLRFIKNQQVVLGLVTSKSGELEDKAEIIKRIKEAAQYVDINQLCLSPQCGFASTEEGNILTEQQQWDKLNFIREIAEEVWGKNA</sequence>
<dbReference type="Gene3D" id="3.20.20.210">
    <property type="match status" value="1"/>
</dbReference>
<proteinExistence type="predicted"/>
<dbReference type="RefSeq" id="WP_132691591.1">
    <property type="nucleotide sequence ID" value="NZ_SMFT01000004.1"/>
</dbReference>
<dbReference type="GO" id="GO:0008270">
    <property type="term" value="F:zinc ion binding"/>
    <property type="evidence" value="ECO:0007669"/>
    <property type="project" value="InterPro"/>
</dbReference>
<dbReference type="GO" id="GO:0032259">
    <property type="term" value="P:methylation"/>
    <property type="evidence" value="ECO:0007669"/>
    <property type="project" value="UniProtKB-KW"/>
</dbReference>
<dbReference type="SUPFAM" id="SSF51726">
    <property type="entry name" value="UROD/MetE-like"/>
    <property type="match status" value="1"/>
</dbReference>
<reference evidence="2 3" key="1">
    <citation type="submission" date="2019-03" db="EMBL/GenBank/DDBJ databases">
        <title>Genomic Encyclopedia of Type Strains, Phase IV (KMG-IV): sequencing the most valuable type-strain genomes for metagenomic binning, comparative biology and taxonomic classification.</title>
        <authorList>
            <person name="Goeker M."/>
        </authorList>
    </citation>
    <scope>NUCLEOTIDE SEQUENCE [LARGE SCALE GENOMIC DNA]</scope>
    <source>
        <strain evidence="2 3">DSM 15534</strain>
    </source>
</reference>
<evidence type="ECO:0000259" key="1">
    <source>
        <dbReference type="Pfam" id="PF01717"/>
    </source>
</evidence>
<protein>
    <submittedName>
        <fullName evidence="2">5-methyltetrahydropteroyltriglutamate--homocysteine methyltransferase</fullName>
    </submittedName>
</protein>
<organism evidence="2 3">
    <name type="scientific">Volucribacter psittacicida</name>
    <dbReference type="NCBI Taxonomy" id="203482"/>
    <lineage>
        <taxon>Bacteria</taxon>
        <taxon>Pseudomonadati</taxon>
        <taxon>Pseudomonadota</taxon>
        <taxon>Gammaproteobacteria</taxon>
        <taxon>Pasteurellales</taxon>
        <taxon>Pasteurellaceae</taxon>
        <taxon>Volucribacter</taxon>
    </lineage>
</organism>
<dbReference type="OrthoDB" id="6430685at2"/>
<dbReference type="PANTHER" id="PTHR43844">
    <property type="entry name" value="METHIONINE SYNTHASE"/>
    <property type="match status" value="1"/>
</dbReference>
<accession>A0A4R1FNU1</accession>
<dbReference type="EMBL" id="SMFT01000004">
    <property type="protein sequence ID" value="TCJ96233.1"/>
    <property type="molecule type" value="Genomic_DNA"/>
</dbReference>
<dbReference type="Pfam" id="PF01717">
    <property type="entry name" value="Meth_synt_2"/>
    <property type="match status" value="1"/>
</dbReference>
<dbReference type="GO" id="GO:0009086">
    <property type="term" value="P:methionine biosynthetic process"/>
    <property type="evidence" value="ECO:0007669"/>
    <property type="project" value="InterPro"/>
</dbReference>
<keyword evidence="2" id="KW-0489">Methyltransferase</keyword>
<evidence type="ECO:0000313" key="3">
    <source>
        <dbReference type="Proteomes" id="UP000294702"/>
    </source>
</evidence>
<dbReference type="Proteomes" id="UP000294702">
    <property type="component" value="Unassembled WGS sequence"/>
</dbReference>
<comment type="caution">
    <text evidence="2">The sequence shown here is derived from an EMBL/GenBank/DDBJ whole genome shotgun (WGS) entry which is preliminary data.</text>
</comment>
<dbReference type="GO" id="GO:0003871">
    <property type="term" value="F:5-methyltetrahydropteroyltriglutamate-homocysteine S-methyltransferase activity"/>
    <property type="evidence" value="ECO:0007669"/>
    <property type="project" value="InterPro"/>
</dbReference>
<name>A0A4R1FNU1_9PAST</name>
<dbReference type="PANTHER" id="PTHR43844:SF1">
    <property type="entry name" value="METHIONINE SYNTHASE"/>
    <property type="match status" value="1"/>
</dbReference>
<dbReference type="CDD" id="cd03311">
    <property type="entry name" value="CIMS_C_terminal_like"/>
    <property type="match status" value="1"/>
</dbReference>
<feature type="domain" description="Cobalamin-independent methionine synthase MetE C-terminal/archaeal" evidence="1">
    <location>
        <begin position="21"/>
        <end position="355"/>
    </location>
</feature>
<dbReference type="InterPro" id="IPR002629">
    <property type="entry name" value="Met_Synth_C/arc"/>
</dbReference>
<dbReference type="InterPro" id="IPR038071">
    <property type="entry name" value="UROD/MetE-like_sf"/>
</dbReference>
<dbReference type="NCBIfam" id="NF005085">
    <property type="entry name" value="PRK06520.1"/>
    <property type="match status" value="1"/>
</dbReference>
<gene>
    <name evidence="2" type="ORF">EV694_1787</name>
</gene>
<keyword evidence="3" id="KW-1185">Reference proteome</keyword>